<evidence type="ECO:0000313" key="2">
    <source>
        <dbReference type="EMBL" id="QJI00482.1"/>
    </source>
</evidence>
<protein>
    <submittedName>
        <fullName evidence="1">Uncharacterized protein</fullName>
    </submittedName>
</protein>
<reference evidence="1" key="1">
    <citation type="submission" date="2020-03" db="EMBL/GenBank/DDBJ databases">
        <title>The deep terrestrial virosphere.</title>
        <authorList>
            <person name="Holmfeldt K."/>
            <person name="Nilsson E."/>
            <person name="Simone D."/>
            <person name="Lopez-Fernandez M."/>
            <person name="Wu X."/>
            <person name="de Brujin I."/>
            <person name="Lundin D."/>
            <person name="Andersson A."/>
            <person name="Bertilsson S."/>
            <person name="Dopson M."/>
        </authorList>
    </citation>
    <scope>NUCLEOTIDE SEQUENCE</scope>
    <source>
        <strain evidence="1">TM448A00598</strain>
        <strain evidence="2">TM448B01969</strain>
    </source>
</reference>
<name>A0A6H1ZIC2_9ZZZZ</name>
<evidence type="ECO:0000313" key="1">
    <source>
        <dbReference type="EMBL" id="QJA47067.1"/>
    </source>
</evidence>
<sequence>MQIEIKGNKIIIEANSPLTKQFLTDFLEEWKSHSIDWASITLTHPSAKIVLSPGHTDKYTKVELTGGWEYVDHRKSA</sequence>
<accession>A0A6H1ZIC2</accession>
<gene>
    <name evidence="1" type="ORF">TM448A00598_0013</name>
    <name evidence="2" type="ORF">TM448B01969_0008</name>
</gene>
<proteinExistence type="predicted"/>
<dbReference type="AlphaFoldDB" id="A0A6H1ZIC2"/>
<dbReference type="EMBL" id="MT144030">
    <property type="protein sequence ID" value="QJA47067.1"/>
    <property type="molecule type" value="Genomic_DNA"/>
</dbReference>
<organism evidence="1">
    <name type="scientific">viral metagenome</name>
    <dbReference type="NCBI Taxonomy" id="1070528"/>
    <lineage>
        <taxon>unclassified sequences</taxon>
        <taxon>metagenomes</taxon>
        <taxon>organismal metagenomes</taxon>
    </lineage>
</organism>
<dbReference type="EMBL" id="MT144855">
    <property type="protein sequence ID" value="QJI00482.1"/>
    <property type="molecule type" value="Genomic_DNA"/>
</dbReference>